<evidence type="ECO:0000256" key="2">
    <source>
        <dbReference type="SAM" id="SignalP"/>
    </source>
</evidence>
<organism evidence="3 4">
    <name type="scientific">Aspergillus leporis</name>
    <dbReference type="NCBI Taxonomy" id="41062"/>
    <lineage>
        <taxon>Eukaryota</taxon>
        <taxon>Fungi</taxon>
        <taxon>Dikarya</taxon>
        <taxon>Ascomycota</taxon>
        <taxon>Pezizomycotina</taxon>
        <taxon>Eurotiomycetes</taxon>
        <taxon>Eurotiomycetidae</taxon>
        <taxon>Eurotiales</taxon>
        <taxon>Aspergillaceae</taxon>
        <taxon>Aspergillus</taxon>
        <taxon>Aspergillus subgen. Circumdati</taxon>
    </lineage>
</organism>
<accession>A0A5N5WL11</accession>
<name>A0A5N5WL11_9EURO</name>
<dbReference type="AlphaFoldDB" id="A0A5N5WL11"/>
<sequence length="52" mass="5846">MLHEALTLILLFILFSDPVNGLVLNGGCKQSYPNPLLSPLILVLLHIFHYFP</sequence>
<gene>
    <name evidence="3" type="ORF">BDV29DRAFT_57027</name>
</gene>
<evidence type="ECO:0000256" key="1">
    <source>
        <dbReference type="SAM" id="Phobius"/>
    </source>
</evidence>
<feature type="chain" id="PRO_5024960343" evidence="2">
    <location>
        <begin position="22"/>
        <end position="52"/>
    </location>
</feature>
<feature type="signal peptide" evidence="2">
    <location>
        <begin position="1"/>
        <end position="21"/>
    </location>
</feature>
<reference evidence="3 4" key="1">
    <citation type="submission" date="2019-04" db="EMBL/GenBank/DDBJ databases">
        <title>Friends and foes A comparative genomics study of 23 Aspergillus species from section Flavi.</title>
        <authorList>
            <consortium name="DOE Joint Genome Institute"/>
            <person name="Kjaerbolling I."/>
            <person name="Vesth T."/>
            <person name="Frisvad J.C."/>
            <person name="Nybo J.L."/>
            <person name="Theobald S."/>
            <person name="Kildgaard S."/>
            <person name="Isbrandt T."/>
            <person name="Kuo A."/>
            <person name="Sato A."/>
            <person name="Lyhne E.K."/>
            <person name="Kogle M.E."/>
            <person name="Wiebenga A."/>
            <person name="Kun R.S."/>
            <person name="Lubbers R.J."/>
            <person name="Makela M.R."/>
            <person name="Barry K."/>
            <person name="Chovatia M."/>
            <person name="Clum A."/>
            <person name="Daum C."/>
            <person name="Haridas S."/>
            <person name="He G."/>
            <person name="LaButti K."/>
            <person name="Lipzen A."/>
            <person name="Mondo S."/>
            <person name="Riley R."/>
            <person name="Salamov A."/>
            <person name="Simmons B.A."/>
            <person name="Magnuson J.K."/>
            <person name="Henrissat B."/>
            <person name="Mortensen U.H."/>
            <person name="Larsen T.O."/>
            <person name="Devries R.P."/>
            <person name="Grigoriev I.V."/>
            <person name="Machida M."/>
            <person name="Baker S.E."/>
            <person name="Andersen M.R."/>
        </authorList>
    </citation>
    <scope>NUCLEOTIDE SEQUENCE [LARGE SCALE GENOMIC DNA]</scope>
    <source>
        <strain evidence="3 4">CBS 151.66</strain>
    </source>
</reference>
<keyword evidence="1" id="KW-1133">Transmembrane helix</keyword>
<keyword evidence="1" id="KW-0472">Membrane</keyword>
<evidence type="ECO:0000313" key="4">
    <source>
        <dbReference type="Proteomes" id="UP000326565"/>
    </source>
</evidence>
<keyword evidence="4" id="KW-1185">Reference proteome</keyword>
<keyword evidence="1" id="KW-0812">Transmembrane</keyword>
<keyword evidence="2" id="KW-0732">Signal</keyword>
<evidence type="ECO:0000313" key="3">
    <source>
        <dbReference type="EMBL" id="KAB8069236.1"/>
    </source>
</evidence>
<protein>
    <submittedName>
        <fullName evidence="3">Uncharacterized protein</fullName>
    </submittedName>
</protein>
<feature type="transmembrane region" description="Helical" evidence="1">
    <location>
        <begin position="31"/>
        <end position="51"/>
    </location>
</feature>
<dbReference type="EMBL" id="ML732350">
    <property type="protein sequence ID" value="KAB8069236.1"/>
    <property type="molecule type" value="Genomic_DNA"/>
</dbReference>
<dbReference type="Proteomes" id="UP000326565">
    <property type="component" value="Unassembled WGS sequence"/>
</dbReference>
<proteinExistence type="predicted"/>